<reference evidence="3 4" key="1">
    <citation type="submission" date="2022-03" db="EMBL/GenBank/DDBJ databases">
        <title>Hymenobactersp. isolated from the air.</title>
        <authorList>
            <person name="Won M."/>
            <person name="Kwon S.-W."/>
        </authorList>
    </citation>
    <scope>NUCLEOTIDE SEQUENCE [LARGE SCALE GENOMIC DNA]</scope>
    <source>
        <strain evidence="3 4">KACC 21982</strain>
    </source>
</reference>
<keyword evidence="1" id="KW-0472">Membrane</keyword>
<keyword evidence="3" id="KW-0378">Hydrolase</keyword>
<feature type="transmembrane region" description="Helical" evidence="1">
    <location>
        <begin position="164"/>
        <end position="185"/>
    </location>
</feature>
<feature type="transmembrane region" description="Helical" evidence="1">
    <location>
        <begin position="104"/>
        <end position="125"/>
    </location>
</feature>
<evidence type="ECO:0000256" key="1">
    <source>
        <dbReference type="SAM" id="Phobius"/>
    </source>
</evidence>
<dbReference type="InterPro" id="IPR052710">
    <property type="entry name" value="CAAX_protease"/>
</dbReference>
<evidence type="ECO:0000313" key="3">
    <source>
        <dbReference type="EMBL" id="UOG74728.1"/>
    </source>
</evidence>
<protein>
    <submittedName>
        <fullName evidence="3">CPBP family intramembrane metalloprotease</fullName>
    </submittedName>
</protein>
<feature type="transmembrane region" description="Helical" evidence="1">
    <location>
        <begin position="71"/>
        <end position="92"/>
    </location>
</feature>
<evidence type="ECO:0000259" key="2">
    <source>
        <dbReference type="Pfam" id="PF02517"/>
    </source>
</evidence>
<feature type="transmembrane region" description="Helical" evidence="1">
    <location>
        <begin position="205"/>
        <end position="236"/>
    </location>
</feature>
<name>A0ABY4CX46_9BACT</name>
<dbReference type="EMBL" id="CP094669">
    <property type="protein sequence ID" value="UOG74728.1"/>
    <property type="molecule type" value="Genomic_DNA"/>
</dbReference>
<keyword evidence="4" id="KW-1185">Reference proteome</keyword>
<sequence>MKGFVSSRLHPFANLLLLVGLMLLAVCVAGFLMAVLSNLLFGVGLLEIGNVTNMPDTYPNGWGVSMLTQGVFLFVGFGGAALALPLLTGYTWADYFAPRRPVPLAWLGLALAIIICSVPFMSGLVEWNAKAHFPGFLQEFEKGAREMEDRAQVLTKYLTQFTSFGRFIVGLIVIAVVPAISEELVFRGVIQRNLVQWFGSRHVGVWLAAAIFSAIHFQFFGFVPRFVLGLVLGYLYEWSGNILVPMVAHFTQNGFQIVLLYLQQRQMLTAATFDPDSNEALPWWLQLLSLLITGALLWQLYRHTLRPAADLHPTELRTLSGGGVAAHTTQRVPVVGRTINHDGVDVSKS</sequence>
<dbReference type="GO" id="GO:0008237">
    <property type="term" value="F:metallopeptidase activity"/>
    <property type="evidence" value="ECO:0007669"/>
    <property type="project" value="UniProtKB-KW"/>
</dbReference>
<accession>A0ABY4CX46</accession>
<keyword evidence="1" id="KW-0812">Transmembrane</keyword>
<dbReference type="Proteomes" id="UP000831113">
    <property type="component" value="Chromosome"/>
</dbReference>
<gene>
    <name evidence="3" type="ORF">MTX78_21740</name>
</gene>
<dbReference type="PANTHER" id="PTHR36435:SF1">
    <property type="entry name" value="CAAX AMINO TERMINAL PROTEASE FAMILY PROTEIN"/>
    <property type="match status" value="1"/>
</dbReference>
<dbReference type="PANTHER" id="PTHR36435">
    <property type="entry name" value="SLR1288 PROTEIN"/>
    <property type="match status" value="1"/>
</dbReference>
<evidence type="ECO:0000313" key="4">
    <source>
        <dbReference type="Proteomes" id="UP000831113"/>
    </source>
</evidence>
<keyword evidence="3" id="KW-0645">Protease</keyword>
<keyword evidence="1" id="KW-1133">Transmembrane helix</keyword>
<proteinExistence type="predicted"/>
<keyword evidence="3" id="KW-0482">Metalloprotease</keyword>
<dbReference type="Pfam" id="PF02517">
    <property type="entry name" value="Rce1-like"/>
    <property type="match status" value="1"/>
</dbReference>
<dbReference type="InterPro" id="IPR003675">
    <property type="entry name" value="Rce1/LyrA-like_dom"/>
</dbReference>
<organism evidence="3 4">
    <name type="scientific">Hymenobacter tibetensis</name>
    <dbReference type="NCBI Taxonomy" id="497967"/>
    <lineage>
        <taxon>Bacteria</taxon>
        <taxon>Pseudomonadati</taxon>
        <taxon>Bacteroidota</taxon>
        <taxon>Cytophagia</taxon>
        <taxon>Cytophagales</taxon>
        <taxon>Hymenobacteraceae</taxon>
        <taxon>Hymenobacter</taxon>
    </lineage>
</organism>
<dbReference type="RefSeq" id="WP_243798289.1">
    <property type="nucleotide sequence ID" value="NZ_CP094669.1"/>
</dbReference>
<feature type="transmembrane region" description="Helical" evidence="1">
    <location>
        <begin position="12"/>
        <end position="36"/>
    </location>
</feature>
<feature type="domain" description="CAAX prenyl protease 2/Lysostaphin resistance protein A-like" evidence="2">
    <location>
        <begin position="167"/>
        <end position="254"/>
    </location>
</feature>
<feature type="transmembrane region" description="Helical" evidence="1">
    <location>
        <begin position="242"/>
        <end position="262"/>
    </location>
</feature>